<evidence type="ECO:0000313" key="2">
    <source>
        <dbReference type="Proteomes" id="UP000718278"/>
    </source>
</evidence>
<proteinExistence type="predicted"/>
<sequence length="113" mass="12313">MPKTKSNPITFGTCLAEFKDSRFPRDYAGRGLVVVEDNSNDAEGHVAKMLERVGDEAKTYGYHFPIRRIHHSGLPSLMKPPIGRTSSFMTVIASLCITANSMMPGLAVNCPAS</sequence>
<comment type="caution">
    <text evidence="1">The sequence shown here is derived from an EMBL/GenBank/DDBJ whole genome shotgun (WGS) entry which is preliminary data.</text>
</comment>
<gene>
    <name evidence="1" type="ORF">IPV26_22335</name>
</gene>
<keyword evidence="2" id="KW-1185">Reference proteome</keyword>
<protein>
    <submittedName>
        <fullName evidence="1">Uncharacterized protein</fullName>
    </submittedName>
</protein>
<reference evidence="1 2" key="1">
    <citation type="submission" date="2020-10" db="EMBL/GenBank/DDBJ databases">
        <title>Genomic characterization of underground lake bacteria from Wind Cave National Park: Insight into the archetypical LuxI/LuxR and identification of LuxR solos.</title>
        <authorList>
            <person name="Wengert P.C."/>
            <person name="Savka M.A."/>
        </authorList>
    </citation>
    <scope>NUCLEOTIDE SEQUENCE [LARGE SCALE GENOMIC DNA]</scope>
    <source>
        <strain evidence="1 2">SD316</strain>
    </source>
</reference>
<dbReference type="RefSeq" id="WP_207490401.1">
    <property type="nucleotide sequence ID" value="NZ_JADIJS010000011.1"/>
</dbReference>
<name>A0ABS3K8L0_9HYPH</name>
<dbReference type="Proteomes" id="UP000718278">
    <property type="component" value="Unassembled WGS sequence"/>
</dbReference>
<evidence type="ECO:0000313" key="1">
    <source>
        <dbReference type="EMBL" id="MBO1042393.1"/>
    </source>
</evidence>
<organism evidence="1 2">
    <name type="scientific">Brucella pituitosa</name>
    <dbReference type="NCBI Taxonomy" id="571256"/>
    <lineage>
        <taxon>Bacteria</taxon>
        <taxon>Pseudomonadati</taxon>
        <taxon>Pseudomonadota</taxon>
        <taxon>Alphaproteobacteria</taxon>
        <taxon>Hyphomicrobiales</taxon>
        <taxon>Brucellaceae</taxon>
        <taxon>Brucella/Ochrobactrum group</taxon>
        <taxon>Brucella</taxon>
    </lineage>
</organism>
<accession>A0ABS3K8L0</accession>
<dbReference type="EMBL" id="JADIJS010000011">
    <property type="protein sequence ID" value="MBO1042393.1"/>
    <property type="molecule type" value="Genomic_DNA"/>
</dbReference>